<sequence>MGREIEHFQVALLLSCCLATAATGIVSSSDAAAIADLTRSLARPPATWTAGGGDACSFKGVTCSPSGRVTAIDLAGQGLAGTLPSSLSSLTALESLQLQGNALSGAVPPLRAPSLTRLSLEGNAFTSLPGDFLRATPALRSLSMDGLPLPPRPFPDAIFSCSALRTFSASNASITGRFPAAAVVANLTSIRTLRLSHNNLTGVISASLGRMASLADIALSYNHLQGPVPAFGPTVAAEVVAGNGFCLDEPGPCDAQVSALLQVAEGFGYPLNLSMSWTGNDACSGWLGVICDASEVTILGLTNYNLSGTISLAIANLTGLRKLDLAGNRLTGEIPDALAALPNLSLVDVRNNRLTGKLPKFRASVDVSAEGNSPSLGSHHGSGQGSLDDGSSPSSDSAAVPHRRRNCSWHYCSWACFLDVELACKIYCLSS</sequence>
<feature type="signal peptide" evidence="11">
    <location>
        <begin position="1"/>
        <end position="24"/>
    </location>
</feature>
<keyword evidence="7" id="KW-0472">Membrane</keyword>
<dbReference type="AlphaFoldDB" id="A0A3L6RXM2"/>
<dbReference type="Gene3D" id="3.80.10.10">
    <property type="entry name" value="Ribonuclease Inhibitor"/>
    <property type="match status" value="2"/>
</dbReference>
<comment type="caution">
    <text evidence="13">The sequence shown here is derived from an EMBL/GenBank/DDBJ whole genome shotgun (WGS) entry which is preliminary data.</text>
</comment>
<keyword evidence="4 11" id="KW-0732">Signal</keyword>
<dbReference type="OrthoDB" id="682222at2759"/>
<keyword evidence="6" id="KW-1133">Transmembrane helix</keyword>
<protein>
    <submittedName>
        <fullName evidence="13">Receptor-like kinase TMK3</fullName>
    </submittedName>
</protein>
<feature type="domain" description="Leucine-rich repeat-containing N-terminal plant-type" evidence="12">
    <location>
        <begin position="254"/>
        <end position="292"/>
    </location>
</feature>
<dbReference type="SUPFAM" id="SSF52058">
    <property type="entry name" value="L domain-like"/>
    <property type="match status" value="1"/>
</dbReference>
<evidence type="ECO:0000256" key="10">
    <source>
        <dbReference type="SAM" id="MobiDB-lite"/>
    </source>
</evidence>
<dbReference type="Pfam" id="PF08263">
    <property type="entry name" value="LRRNT_2"/>
    <property type="match status" value="2"/>
</dbReference>
<proteinExistence type="predicted"/>
<feature type="compositionally biased region" description="Low complexity" evidence="10">
    <location>
        <begin position="373"/>
        <end position="397"/>
    </location>
</feature>
<keyword evidence="3" id="KW-0812">Transmembrane</keyword>
<dbReference type="EMBL" id="PQIB02000006">
    <property type="protein sequence ID" value="RLN11365.1"/>
    <property type="molecule type" value="Genomic_DNA"/>
</dbReference>
<reference evidence="14" key="1">
    <citation type="journal article" date="2019" name="Nat. Commun.">
        <title>The genome of broomcorn millet.</title>
        <authorList>
            <person name="Zou C."/>
            <person name="Miki D."/>
            <person name="Li D."/>
            <person name="Tang Q."/>
            <person name="Xiao L."/>
            <person name="Rajput S."/>
            <person name="Deng P."/>
            <person name="Jia W."/>
            <person name="Huang R."/>
            <person name="Zhang M."/>
            <person name="Sun Y."/>
            <person name="Hu J."/>
            <person name="Fu X."/>
            <person name="Schnable P.S."/>
            <person name="Li F."/>
            <person name="Zhang H."/>
            <person name="Feng B."/>
            <person name="Zhu X."/>
            <person name="Liu R."/>
            <person name="Schnable J.C."/>
            <person name="Zhu J.-K."/>
            <person name="Zhang H."/>
        </authorList>
    </citation>
    <scope>NUCLEOTIDE SEQUENCE [LARGE SCALE GENOMIC DNA]</scope>
</reference>
<dbReference type="InterPro" id="IPR032675">
    <property type="entry name" value="LRR_dom_sf"/>
</dbReference>
<keyword evidence="8" id="KW-0675">Receptor</keyword>
<evidence type="ECO:0000259" key="12">
    <source>
        <dbReference type="Pfam" id="PF08263"/>
    </source>
</evidence>
<organism evidence="13 14">
    <name type="scientific">Panicum miliaceum</name>
    <name type="common">Proso millet</name>
    <name type="synonym">Broomcorn millet</name>
    <dbReference type="NCBI Taxonomy" id="4540"/>
    <lineage>
        <taxon>Eukaryota</taxon>
        <taxon>Viridiplantae</taxon>
        <taxon>Streptophyta</taxon>
        <taxon>Embryophyta</taxon>
        <taxon>Tracheophyta</taxon>
        <taxon>Spermatophyta</taxon>
        <taxon>Magnoliopsida</taxon>
        <taxon>Liliopsida</taxon>
        <taxon>Poales</taxon>
        <taxon>Poaceae</taxon>
        <taxon>PACMAD clade</taxon>
        <taxon>Panicoideae</taxon>
        <taxon>Panicodae</taxon>
        <taxon>Paniceae</taxon>
        <taxon>Panicinae</taxon>
        <taxon>Panicum</taxon>
        <taxon>Panicum sect. Panicum</taxon>
    </lineage>
</organism>
<evidence type="ECO:0000256" key="11">
    <source>
        <dbReference type="SAM" id="SignalP"/>
    </source>
</evidence>
<evidence type="ECO:0000313" key="13">
    <source>
        <dbReference type="EMBL" id="RLN11365.1"/>
    </source>
</evidence>
<evidence type="ECO:0000256" key="8">
    <source>
        <dbReference type="ARBA" id="ARBA00023170"/>
    </source>
</evidence>
<feature type="region of interest" description="Disordered" evidence="10">
    <location>
        <begin position="369"/>
        <end position="399"/>
    </location>
</feature>
<comment type="subcellular location">
    <subcellularLocation>
        <location evidence="1">Membrane</location>
        <topology evidence="1">Single-pass membrane protein</topology>
    </subcellularLocation>
</comment>
<evidence type="ECO:0000256" key="1">
    <source>
        <dbReference type="ARBA" id="ARBA00004167"/>
    </source>
</evidence>
<dbReference type="InterPro" id="IPR052422">
    <property type="entry name" value="Auxin_Ser/Thr_Kinase"/>
</dbReference>
<dbReference type="SMART" id="SM00369">
    <property type="entry name" value="LRR_TYP"/>
    <property type="match status" value="3"/>
</dbReference>
<gene>
    <name evidence="13" type="ORF">C2845_PM09G19470</name>
</gene>
<dbReference type="STRING" id="4540.A0A3L6RXM2"/>
<dbReference type="PANTHER" id="PTHR47986:SF34">
    <property type="entry name" value="RECEPTOR-LIKE KINASE TMK2"/>
    <property type="match status" value="1"/>
</dbReference>
<name>A0A3L6RXM2_PANMI</name>
<evidence type="ECO:0000256" key="3">
    <source>
        <dbReference type="ARBA" id="ARBA00022692"/>
    </source>
</evidence>
<keyword evidence="2" id="KW-0433">Leucine-rich repeat</keyword>
<dbReference type="PANTHER" id="PTHR47986">
    <property type="entry name" value="OSJNBA0070M12.3 PROTEIN"/>
    <property type="match status" value="1"/>
</dbReference>
<dbReference type="Proteomes" id="UP000275267">
    <property type="component" value="Unassembled WGS sequence"/>
</dbReference>
<keyword evidence="9" id="KW-0325">Glycoprotein</keyword>
<dbReference type="FunFam" id="3.80.10.10:FF:000129">
    <property type="entry name" value="Leucine-rich repeat receptor-like kinase"/>
    <property type="match status" value="1"/>
</dbReference>
<evidence type="ECO:0000256" key="6">
    <source>
        <dbReference type="ARBA" id="ARBA00022989"/>
    </source>
</evidence>
<accession>A0A3L6RXM2</accession>
<keyword evidence="5" id="KW-0677">Repeat</keyword>
<evidence type="ECO:0000256" key="7">
    <source>
        <dbReference type="ARBA" id="ARBA00023136"/>
    </source>
</evidence>
<dbReference type="InterPro" id="IPR003591">
    <property type="entry name" value="Leu-rich_rpt_typical-subtyp"/>
</dbReference>
<keyword evidence="14" id="KW-1185">Reference proteome</keyword>
<evidence type="ECO:0000256" key="4">
    <source>
        <dbReference type="ARBA" id="ARBA00022729"/>
    </source>
</evidence>
<dbReference type="GO" id="GO:0016301">
    <property type="term" value="F:kinase activity"/>
    <property type="evidence" value="ECO:0007669"/>
    <property type="project" value="UniProtKB-KW"/>
</dbReference>
<evidence type="ECO:0000256" key="2">
    <source>
        <dbReference type="ARBA" id="ARBA00022614"/>
    </source>
</evidence>
<dbReference type="GO" id="GO:0016020">
    <property type="term" value="C:membrane"/>
    <property type="evidence" value="ECO:0007669"/>
    <property type="project" value="UniProtKB-SubCell"/>
</dbReference>
<feature type="domain" description="Leucine-rich repeat-containing N-terminal plant-type" evidence="12">
    <location>
        <begin position="28"/>
        <end position="64"/>
    </location>
</feature>
<evidence type="ECO:0000256" key="9">
    <source>
        <dbReference type="ARBA" id="ARBA00023180"/>
    </source>
</evidence>
<dbReference type="InterPro" id="IPR013210">
    <property type="entry name" value="LRR_N_plant-typ"/>
</dbReference>
<feature type="chain" id="PRO_5018074653" evidence="11">
    <location>
        <begin position="25"/>
        <end position="431"/>
    </location>
</feature>
<evidence type="ECO:0000256" key="5">
    <source>
        <dbReference type="ARBA" id="ARBA00022737"/>
    </source>
</evidence>
<evidence type="ECO:0000313" key="14">
    <source>
        <dbReference type="Proteomes" id="UP000275267"/>
    </source>
</evidence>
<dbReference type="Pfam" id="PF00560">
    <property type="entry name" value="LRR_1"/>
    <property type="match status" value="2"/>
</dbReference>
<dbReference type="InterPro" id="IPR001611">
    <property type="entry name" value="Leu-rich_rpt"/>
</dbReference>